<comment type="caution">
    <text evidence="6">The sequence shown here is derived from an EMBL/GenBank/DDBJ whole genome shotgun (WGS) entry which is preliminary data.</text>
</comment>
<evidence type="ECO:0000256" key="2">
    <source>
        <dbReference type="ARBA" id="ARBA00023015"/>
    </source>
</evidence>
<dbReference type="PROSITE" id="PS50931">
    <property type="entry name" value="HTH_LYSR"/>
    <property type="match status" value="1"/>
</dbReference>
<name>A0A0R2BFK4_SECCO</name>
<evidence type="ECO:0000313" key="7">
    <source>
        <dbReference type="Proteomes" id="UP000051845"/>
    </source>
</evidence>
<reference evidence="6 7" key="1">
    <citation type="journal article" date="2015" name="Genome Announc.">
        <title>Expanding the biotechnology potential of lactobacilli through comparative genomics of 213 strains and associated genera.</title>
        <authorList>
            <person name="Sun Z."/>
            <person name="Harris H.M."/>
            <person name="McCann A."/>
            <person name="Guo C."/>
            <person name="Argimon S."/>
            <person name="Zhang W."/>
            <person name="Yang X."/>
            <person name="Jeffery I.B."/>
            <person name="Cooney J.C."/>
            <person name="Kagawa T.F."/>
            <person name="Liu W."/>
            <person name="Song Y."/>
            <person name="Salvetti E."/>
            <person name="Wrobel A."/>
            <person name="Rasinkangas P."/>
            <person name="Parkhill J."/>
            <person name="Rea M.C."/>
            <person name="O'Sullivan O."/>
            <person name="Ritari J."/>
            <person name="Douillard F.P."/>
            <person name="Paul Ross R."/>
            <person name="Yang R."/>
            <person name="Briner A.E."/>
            <person name="Felis G.E."/>
            <person name="de Vos W.M."/>
            <person name="Barrangou R."/>
            <person name="Klaenhammer T.R."/>
            <person name="Caufield P.W."/>
            <person name="Cui Y."/>
            <person name="Zhang H."/>
            <person name="O'Toole P.W."/>
        </authorList>
    </citation>
    <scope>NUCLEOTIDE SEQUENCE [LARGE SCALE GENOMIC DNA]</scope>
    <source>
        <strain evidence="6 7">DSM 20515</strain>
    </source>
</reference>
<dbReference type="InterPro" id="IPR036390">
    <property type="entry name" value="WH_DNA-bd_sf"/>
</dbReference>
<dbReference type="PANTHER" id="PTHR30419:SF8">
    <property type="entry name" value="NITROGEN ASSIMILATION TRANSCRIPTIONAL ACTIVATOR-RELATED"/>
    <property type="match status" value="1"/>
</dbReference>
<protein>
    <submittedName>
        <fullName evidence="6">Transcriptional regulator</fullName>
    </submittedName>
</protein>
<dbReference type="Gene3D" id="3.40.190.290">
    <property type="match status" value="1"/>
</dbReference>
<dbReference type="PANTHER" id="PTHR30419">
    <property type="entry name" value="HTH-TYPE TRANSCRIPTIONAL REGULATOR YBHD"/>
    <property type="match status" value="1"/>
</dbReference>
<dbReference type="STRING" id="33960.TY91_10270"/>
<dbReference type="PATRIC" id="fig|1423733.4.peg.2955"/>
<evidence type="ECO:0000259" key="5">
    <source>
        <dbReference type="PROSITE" id="PS50931"/>
    </source>
</evidence>
<dbReference type="FunFam" id="1.10.10.10:FF:000001">
    <property type="entry name" value="LysR family transcriptional regulator"/>
    <property type="match status" value="1"/>
</dbReference>
<dbReference type="Pfam" id="PF03466">
    <property type="entry name" value="LysR_substrate"/>
    <property type="match status" value="1"/>
</dbReference>
<dbReference type="InterPro" id="IPR050950">
    <property type="entry name" value="HTH-type_LysR_regulators"/>
</dbReference>
<accession>A0A0R2BFK4</accession>
<sequence length="295" mass="32726">MINLEIRVLRYFVAVAEVKTISGAAKRLHLSQPTLSRQISDLETETGSRLFIRGSREITLTDKGRYLLKRANAIIALVDKTEQNLQTDQTVISGSLDIGAGESRGMQRIMDLVAQLQQDYPAVTVHLHSGDAAAIEAQLADGRLDFGVIMGRRQLKQYGALKLPEVDRWGIIMPKAAPLAQQKFIAPNDLVGLPLMVSEQALQRDFFQDWWRNVANQITITGTYNLIFNATLMVTNGGSYVLGFANLVNTDTESPLTFRPLKPELAEPITVVWSKEQPLSPVAQVFLKRLEANLG</sequence>
<dbReference type="GO" id="GO:0005829">
    <property type="term" value="C:cytosol"/>
    <property type="evidence" value="ECO:0007669"/>
    <property type="project" value="TreeGrafter"/>
</dbReference>
<dbReference type="AlphaFoldDB" id="A0A0R2BFK4"/>
<evidence type="ECO:0000256" key="1">
    <source>
        <dbReference type="ARBA" id="ARBA00009437"/>
    </source>
</evidence>
<dbReference type="PRINTS" id="PR00039">
    <property type="entry name" value="HTHLYSR"/>
</dbReference>
<dbReference type="InterPro" id="IPR000847">
    <property type="entry name" value="LysR_HTH_N"/>
</dbReference>
<dbReference type="EMBL" id="AYYR01000067">
    <property type="protein sequence ID" value="KRM74886.1"/>
    <property type="molecule type" value="Genomic_DNA"/>
</dbReference>
<dbReference type="SUPFAM" id="SSF46785">
    <property type="entry name" value="Winged helix' DNA-binding domain"/>
    <property type="match status" value="1"/>
</dbReference>
<dbReference type="GO" id="GO:0003677">
    <property type="term" value="F:DNA binding"/>
    <property type="evidence" value="ECO:0007669"/>
    <property type="project" value="UniProtKB-KW"/>
</dbReference>
<evidence type="ECO:0000313" key="6">
    <source>
        <dbReference type="EMBL" id="KRM74886.1"/>
    </source>
</evidence>
<comment type="similarity">
    <text evidence="1">Belongs to the LysR transcriptional regulatory family.</text>
</comment>
<gene>
    <name evidence="6" type="ORF">FC82_GL002830</name>
</gene>
<dbReference type="SUPFAM" id="SSF53850">
    <property type="entry name" value="Periplasmic binding protein-like II"/>
    <property type="match status" value="1"/>
</dbReference>
<dbReference type="InterPro" id="IPR005119">
    <property type="entry name" value="LysR_subst-bd"/>
</dbReference>
<keyword evidence="3" id="KW-0238">DNA-binding</keyword>
<dbReference type="GO" id="GO:0003700">
    <property type="term" value="F:DNA-binding transcription factor activity"/>
    <property type="evidence" value="ECO:0007669"/>
    <property type="project" value="InterPro"/>
</dbReference>
<dbReference type="Pfam" id="PF00126">
    <property type="entry name" value="HTH_1"/>
    <property type="match status" value="1"/>
</dbReference>
<evidence type="ECO:0000256" key="4">
    <source>
        <dbReference type="ARBA" id="ARBA00023163"/>
    </source>
</evidence>
<proteinExistence type="inferred from homology"/>
<keyword evidence="2" id="KW-0805">Transcription regulation</keyword>
<dbReference type="RefSeq" id="WP_235809229.1">
    <property type="nucleotide sequence ID" value="NZ_AYYR01000067.1"/>
</dbReference>
<dbReference type="Proteomes" id="UP000051845">
    <property type="component" value="Unassembled WGS sequence"/>
</dbReference>
<dbReference type="Gene3D" id="1.10.10.10">
    <property type="entry name" value="Winged helix-like DNA-binding domain superfamily/Winged helix DNA-binding domain"/>
    <property type="match status" value="1"/>
</dbReference>
<dbReference type="CDD" id="cd05466">
    <property type="entry name" value="PBP2_LTTR_substrate"/>
    <property type="match status" value="1"/>
</dbReference>
<feature type="domain" description="HTH lysR-type" evidence="5">
    <location>
        <begin position="4"/>
        <end position="61"/>
    </location>
</feature>
<keyword evidence="4" id="KW-0804">Transcription</keyword>
<organism evidence="6 7">
    <name type="scientific">Secundilactobacillus collinoides DSM 20515 = JCM 1123</name>
    <dbReference type="NCBI Taxonomy" id="1423733"/>
    <lineage>
        <taxon>Bacteria</taxon>
        <taxon>Bacillati</taxon>
        <taxon>Bacillota</taxon>
        <taxon>Bacilli</taxon>
        <taxon>Lactobacillales</taxon>
        <taxon>Lactobacillaceae</taxon>
        <taxon>Secundilactobacillus</taxon>
    </lineage>
</organism>
<dbReference type="InterPro" id="IPR036388">
    <property type="entry name" value="WH-like_DNA-bd_sf"/>
</dbReference>
<evidence type="ECO:0000256" key="3">
    <source>
        <dbReference type="ARBA" id="ARBA00023125"/>
    </source>
</evidence>